<organism evidence="1 2">
    <name type="scientific">Pseudomonas nunensis</name>
    <dbReference type="NCBI Taxonomy" id="2961896"/>
    <lineage>
        <taxon>Bacteria</taxon>
        <taxon>Pseudomonadati</taxon>
        <taxon>Pseudomonadota</taxon>
        <taxon>Gammaproteobacteria</taxon>
        <taxon>Pseudomonadales</taxon>
        <taxon>Pseudomonadaceae</taxon>
        <taxon>Pseudomonas</taxon>
    </lineage>
</organism>
<keyword evidence="2" id="KW-1185">Reference proteome</keyword>
<dbReference type="EMBL" id="CP101125">
    <property type="protein sequence ID" value="UTO17500.1"/>
    <property type="molecule type" value="Genomic_DNA"/>
</dbReference>
<dbReference type="Gene3D" id="2.60.40.10">
    <property type="entry name" value="Immunoglobulins"/>
    <property type="match status" value="1"/>
</dbReference>
<reference evidence="1" key="1">
    <citation type="submission" date="2022-07" db="EMBL/GenBank/DDBJ databases">
        <title>Pseudomonas nunamit sp. nov. an antifungal species isolated from Greenland.</title>
        <authorList>
            <person name="Ntana F."/>
            <person name="Hennessy R.C."/>
            <person name="Zervas A."/>
            <person name="Stougaard P."/>
        </authorList>
    </citation>
    <scope>NUCLEOTIDE SEQUENCE</scope>
    <source>
        <strain evidence="1">In5</strain>
    </source>
</reference>
<sequence>MATEQPNAEIQLNYPPTILGATEGVTPDPLVPQPVRGLPLSLFRMVFNQKLGVLANAVTVLVPPPAREGTGNDPISIGLVLNGNPLGEKQIPDNDRDETTSFYLFESTLLDGSNNKLEYKVRRPTGNVGDSAPLYLLYSAHLPGGNDVPGNDDHPYLHISLPPELGNPAFIGKDDIDQGVKLRIAYPFCKKYDKCTVKMLRPRFDIALPPPGPDCTYEVTLTREMFEQAGGSHPAFPFSYTIVDQLNNATDKFRWSAIITADVDMDVVTVPPPILREDRDDSMDDPTKVDRKLLEGGPLLVVVIPEAPKFEVGDRVEGLYTGSPSGVSVPFSGTISKDGFNRFDPCVMEIPNDRVVLNDNVKAEYSLFRAGVKVGRSSVAEALVIDSTTAIPLNPPTLELPATNPINALDYDAGVTVRVTFTGNPGDQARLKELNPAPGAGPFPVQDIVGGRSDFTLSQANLAARQNSVIELTWELIRGGMPAGESAALRLSVNRMIDGDPRLTTPTAPPGNITSTLDLSSFTGNTTAQLKAWRGIALGQPFWLSCEGTNSSGAPVTLPLYQGVPIGSVGDQSGVVTRAFLDQLADGSQIRVLAAVNFDGVANEATAVKFPVRTYTVKAVALENPIITSVKGSPSNVEIPNDGTTVETSVILTGTASKSQKVQILDGTTSKGEATADATTGIWTLTVSSLSVAGHSFTAKALYGSGATSAARTLTVTAVVVPTLTSVKGSPSGVEIPDNTTTVETTVTLTGTASKGQQVEIFDGSGSSAVSKGTVTANATTGVWELRNIPLVQGAHRLYAQSKYHNTPIYSNVRNLTVTASSAPTITSVKGSPSGVEIPNDGLTVETSVILTGVASKGQKVQILDGTTSKGEATANATTGIWTLTVSSLSVAAHSFTAKALYGSGATSAARTLTVTAVVAPTITSVKGSPSNVEIPNGGTTVETSVILTGAASKGQKVQILDGTTSKGEATANATTGIWTLTVSSLSVAAHSFTAKALYGSGATSAARTLTVTAVVAPTITSVKGSPSNVEIPNGGTTVETSVILTGAASKGQKVQILDGTTSKGEATANATTGIWTLTVSSLTVAAHSFTAKALYGSGATSAARTLTVTAVVVPTLTSVKGSPSGVEIPDNGVTIETTVTLTGTASRGQIVEVFDGTGPSAVSKGTATANATTGIWTLNIPVAAGAHRFAAQSKYHSTPTYSNVRLLTVVAVVIPTISSVKGSPSNVEIPDNGVTIETTVTLTGTASRGQIVEVFDGTGPSAVSKGTATANATTGIWTLNIPVAAGAHRFAAQSKYHSAPTYSNVRLLTVVAVVIPTISSVKGSPSNVEIPDNGTTVETTVTLTGTASRGQTVEVFDGTGPSAVSKGTATANATTGIWTLNIPVAAGAHRFAAQSKYHSTPTYSNVRLLTVVTAVSGTEYFPSTVRFILYKTGENHTSASGLNFYLLTPAYPNTPYTYGAAANLYVYANTLSVHTAIKITLTKGVARSIEFEHNYQMPSAKSGTVTFYDLNGNPITSLDLFSPNTSYPFNAKFTWTAPQGTYFSYFKIVRDEFLPAADITILNIRWFGLV</sequence>
<protein>
    <submittedName>
        <fullName evidence="1">Ig-like domain-containing protein</fullName>
    </submittedName>
</protein>
<proteinExistence type="predicted"/>
<name>A0ABY5ETJ2_9PSED</name>
<accession>A0ABY5ETJ2</accession>
<gene>
    <name evidence="1" type="ORF">NK667_14460</name>
</gene>
<dbReference type="InterPro" id="IPR013783">
    <property type="entry name" value="Ig-like_fold"/>
</dbReference>
<dbReference type="Proteomes" id="UP001059607">
    <property type="component" value="Chromosome"/>
</dbReference>
<evidence type="ECO:0000313" key="2">
    <source>
        <dbReference type="Proteomes" id="UP001059607"/>
    </source>
</evidence>
<evidence type="ECO:0000313" key="1">
    <source>
        <dbReference type="EMBL" id="UTO17500.1"/>
    </source>
</evidence>
<dbReference type="RefSeq" id="WP_254744635.1">
    <property type="nucleotide sequence ID" value="NZ_CP101125.1"/>
</dbReference>